<keyword evidence="10 14" id="KW-0472">Membrane</keyword>
<feature type="transmembrane region" description="Helical" evidence="14">
    <location>
        <begin position="923"/>
        <end position="944"/>
    </location>
</feature>
<dbReference type="InterPro" id="IPR002591">
    <property type="entry name" value="Phosphodiest/P_Trfase"/>
</dbReference>
<dbReference type="Pfam" id="PF01663">
    <property type="entry name" value="Phosphodiest"/>
    <property type="match status" value="1"/>
</dbReference>
<dbReference type="PANTHER" id="PTHR12250">
    <property type="entry name" value="PHOSPHATIDYLINOSITOL GLYCAN, CLASS N"/>
    <property type="match status" value="1"/>
</dbReference>
<feature type="domain" description="GPI ethanolamine phosphate transferase 1 C-terminal" evidence="15">
    <location>
        <begin position="495"/>
        <end position="949"/>
    </location>
</feature>
<evidence type="ECO:0000256" key="2">
    <source>
        <dbReference type="ARBA" id="ARBA00004687"/>
    </source>
</evidence>
<dbReference type="GO" id="GO:0051377">
    <property type="term" value="F:mannose-ethanolamine phosphotransferase activity"/>
    <property type="evidence" value="ECO:0007669"/>
    <property type="project" value="UniProtKB-UniRule"/>
</dbReference>
<comment type="function">
    <text evidence="13 14">Ethanolamine phosphate transferase involved in glycosylphosphatidylinositol-anchor biosynthesis. Transfers ethanolamine phosphate to the first alpha-1,4-linked mannose of the glycosylphosphatidylinositol precursor of GPI-anchor.</text>
</comment>
<evidence type="ECO:0000256" key="13">
    <source>
        <dbReference type="ARBA" id="ARBA00024850"/>
    </source>
</evidence>
<dbReference type="GO" id="GO:0005789">
    <property type="term" value="C:endoplasmic reticulum membrane"/>
    <property type="evidence" value="ECO:0007669"/>
    <property type="project" value="UniProtKB-SubCell"/>
</dbReference>
<comment type="similarity">
    <text evidence="3 14">Belongs to the PIGG/PIGN/PIGO family. PIGN subfamily.</text>
</comment>
<dbReference type="InterPro" id="IPR017850">
    <property type="entry name" value="Alkaline_phosphatase_core_sf"/>
</dbReference>
<gene>
    <name evidence="16" type="ORF">PPACK8108_LOCUS25076</name>
</gene>
<feature type="transmembrane region" description="Helical" evidence="14">
    <location>
        <begin position="956"/>
        <end position="982"/>
    </location>
</feature>
<reference evidence="16" key="1">
    <citation type="submission" date="2022-06" db="EMBL/GenBank/DDBJ databases">
        <authorList>
            <consortium name="SYNGENTA / RWTH Aachen University"/>
        </authorList>
    </citation>
    <scope>NUCLEOTIDE SEQUENCE</scope>
</reference>
<dbReference type="InterPro" id="IPR037671">
    <property type="entry name" value="PIGN_N"/>
</dbReference>
<feature type="transmembrane region" description="Helical" evidence="14">
    <location>
        <begin position="505"/>
        <end position="528"/>
    </location>
</feature>
<dbReference type="Pfam" id="PF04987">
    <property type="entry name" value="PigN"/>
    <property type="match status" value="1"/>
</dbReference>
<keyword evidence="11" id="KW-0325">Glycoprotein</keyword>
<keyword evidence="17" id="KW-1185">Reference proteome</keyword>
<dbReference type="GO" id="GO:0071555">
    <property type="term" value="P:cell wall organization"/>
    <property type="evidence" value="ECO:0007669"/>
    <property type="project" value="UniProtKB-KW"/>
</dbReference>
<evidence type="ECO:0000256" key="1">
    <source>
        <dbReference type="ARBA" id="ARBA00004477"/>
    </source>
</evidence>
<keyword evidence="6 14" id="KW-0808">Transferase</keyword>
<feature type="transmembrane region" description="Helical" evidence="14">
    <location>
        <begin position="633"/>
        <end position="652"/>
    </location>
</feature>
<protein>
    <recommendedName>
        <fullName evidence="4 14">GPI ethanolamine phosphate transferase 1</fullName>
        <ecNumber evidence="14">2.-.-.-</ecNumber>
    </recommendedName>
</protein>
<evidence type="ECO:0000256" key="7">
    <source>
        <dbReference type="ARBA" id="ARBA00022692"/>
    </source>
</evidence>
<feature type="transmembrane region" description="Helical" evidence="14">
    <location>
        <begin position="743"/>
        <end position="761"/>
    </location>
</feature>
<organism evidence="16 17">
    <name type="scientific">Phakopsora pachyrhizi</name>
    <name type="common">Asian soybean rust disease fungus</name>
    <dbReference type="NCBI Taxonomy" id="170000"/>
    <lineage>
        <taxon>Eukaryota</taxon>
        <taxon>Fungi</taxon>
        <taxon>Dikarya</taxon>
        <taxon>Basidiomycota</taxon>
        <taxon>Pucciniomycotina</taxon>
        <taxon>Pucciniomycetes</taxon>
        <taxon>Pucciniales</taxon>
        <taxon>Phakopsoraceae</taxon>
        <taxon>Phakopsora</taxon>
    </lineage>
</organism>
<comment type="pathway">
    <text evidence="2 14">Glycolipid biosynthesis; glycosylphosphatidylinositol-anchor biosynthesis.</text>
</comment>
<dbReference type="EMBL" id="CALTRL010006156">
    <property type="protein sequence ID" value="CAH7689895.1"/>
    <property type="molecule type" value="Genomic_DNA"/>
</dbReference>
<evidence type="ECO:0000256" key="8">
    <source>
        <dbReference type="ARBA" id="ARBA00022824"/>
    </source>
</evidence>
<feature type="transmembrane region" description="Helical" evidence="14">
    <location>
        <begin position="773"/>
        <end position="791"/>
    </location>
</feature>
<feature type="transmembrane region" description="Helical" evidence="14">
    <location>
        <begin position="853"/>
        <end position="877"/>
    </location>
</feature>
<accession>A0AAV0BTX9</accession>
<dbReference type="AlphaFoldDB" id="A0AAV0BTX9"/>
<evidence type="ECO:0000256" key="9">
    <source>
        <dbReference type="ARBA" id="ARBA00022989"/>
    </source>
</evidence>
<evidence type="ECO:0000256" key="5">
    <source>
        <dbReference type="ARBA" id="ARBA00022502"/>
    </source>
</evidence>
<evidence type="ECO:0000256" key="14">
    <source>
        <dbReference type="RuleBase" id="RU367138"/>
    </source>
</evidence>
<dbReference type="Proteomes" id="UP001153365">
    <property type="component" value="Unassembled WGS sequence"/>
</dbReference>
<dbReference type="CDD" id="cd16020">
    <property type="entry name" value="GPI_EPT_1"/>
    <property type="match status" value="1"/>
</dbReference>
<feature type="transmembrane region" description="Helical" evidence="14">
    <location>
        <begin position="540"/>
        <end position="562"/>
    </location>
</feature>
<evidence type="ECO:0000256" key="11">
    <source>
        <dbReference type="ARBA" id="ARBA00023180"/>
    </source>
</evidence>
<evidence type="ECO:0000256" key="12">
    <source>
        <dbReference type="ARBA" id="ARBA00023316"/>
    </source>
</evidence>
<sequence>MTNSKVSSGIDNGAKWLLLVGFLFHATYLGSIFDIYFVSPVVRVNKRFSMLDHIPGEPASSRETAKPLASRVVLFVGDGLRADKLFSLFPDPPFDPPLATPTVQGLKGATKNNFNSTNLMTPAPYIRSLIESGQASWGVSHTRVPTESRPGHVALIAGMYEDVSAVTRGWKMNPVNFDSFFNQSFHSFTFGSPDILPMFKHGASDPSRVDAWSYNEEDEDFTQDATKLDLWVLDRLQQLLLDAREAGPGSMIDERLRSDQVVFFLHLLGLDTTGHSYRPHSPEYLRNIQVVDQIVQRTQELLDEFYDDDRTAYIFTADHGMSNIGNHGDGDPDNTRTPLVAWGSGVQWSTNPGNFIFSDSLATDPYFHGWDLDMTKRKDVEQADIAALMAALAGSRVPSNSVGRLPSTYLNASTNEIARAAYANTRQILQQYESKRDLKAATKFAFRPFSELPEKESLRKPSITERLYYIHRLILTGRDLEAIKACAELQDLALKGLKYLQSYDWFLLRTIVTAGYVGWILYSAVFVLRTYVLPIPVESSGILSIGHVAGFLIFLAISLWFYLERAPFSYYLYVMFPAYFWARIVDQLDSWQDLIDWTSTHSTSTMNPWLAIIGSWLALECMVWGYFHRIAWTVGWVFVGIIWPALSIPRLFKETNRPILKIWCLSSVSTGIFTLLPVEKGESLIVISIGALAFLFSGKLSRSLGFYQPSRAQLSVIGISLLITIHSVYKLRQKSGLPVINRAAGWLVLVGSSLSPFFSKKRSSRNISVGSRLISRAIEVIFAYAPAFIILSISYETLFYLSFSFSLLVWHELEIRLADFNQFIDNSSRPQKAVNGGTKVGLKFRLEHFRLSLFFLFFVHVGFFGTGNVGSVSSFYLEPVYRLVPIFNPFLMSTLLVLKILIPFLIVSVVFTILNHRLGFKSFTLFISSLVCSDVLTMNFFYLVKDFGSWLEIGRSISHFAISSLLLVFMIFLNFVGEIYLYRFIVRNQTKKLN</sequence>
<dbReference type="EC" id="2.-.-.-" evidence="14"/>
<keyword evidence="9 14" id="KW-1133">Transmembrane helix</keyword>
<proteinExistence type="inferred from homology"/>
<dbReference type="InterPro" id="IPR007070">
    <property type="entry name" value="GPI_EtnP_transferase_1"/>
</dbReference>
<keyword evidence="8 14" id="KW-0256">Endoplasmic reticulum</keyword>
<feature type="transmembrane region" description="Helical" evidence="14">
    <location>
        <begin position="889"/>
        <end position="911"/>
    </location>
</feature>
<evidence type="ECO:0000256" key="3">
    <source>
        <dbReference type="ARBA" id="ARBA00008400"/>
    </source>
</evidence>
<evidence type="ECO:0000313" key="16">
    <source>
        <dbReference type="EMBL" id="CAH7689895.1"/>
    </source>
</evidence>
<comment type="subcellular location">
    <subcellularLocation>
        <location evidence="1 14">Endoplasmic reticulum membrane</location>
        <topology evidence="1 14">Multi-pass membrane protein</topology>
    </subcellularLocation>
</comment>
<name>A0AAV0BTX9_PHAPC</name>
<keyword evidence="12" id="KW-0961">Cell wall biogenesis/degradation</keyword>
<dbReference type="SUPFAM" id="SSF53649">
    <property type="entry name" value="Alkaline phosphatase-like"/>
    <property type="match status" value="1"/>
</dbReference>
<comment type="caution">
    <text evidence="16">The sequence shown here is derived from an EMBL/GenBank/DDBJ whole genome shotgun (WGS) entry which is preliminary data.</text>
</comment>
<dbReference type="FunFam" id="3.40.720.10:FF:000015">
    <property type="entry name" value="GPI ethanolamine phosphate transferase 1"/>
    <property type="match status" value="1"/>
</dbReference>
<dbReference type="PANTHER" id="PTHR12250:SF0">
    <property type="entry name" value="GPI ETHANOLAMINE PHOSPHATE TRANSFERASE 1"/>
    <property type="match status" value="1"/>
</dbReference>
<dbReference type="GO" id="GO:0006506">
    <property type="term" value="P:GPI anchor biosynthetic process"/>
    <property type="evidence" value="ECO:0007669"/>
    <property type="project" value="UniProtKB-KW"/>
</dbReference>
<feature type="transmembrane region" description="Helical" evidence="14">
    <location>
        <begin position="568"/>
        <end position="585"/>
    </location>
</feature>
<feature type="transmembrane region" description="Helical" evidence="14">
    <location>
        <begin position="684"/>
        <end position="700"/>
    </location>
</feature>
<evidence type="ECO:0000256" key="4">
    <source>
        <dbReference type="ARBA" id="ARBA00020831"/>
    </source>
</evidence>
<evidence type="ECO:0000259" key="15">
    <source>
        <dbReference type="Pfam" id="PF04987"/>
    </source>
</evidence>
<dbReference type="Gene3D" id="3.40.720.10">
    <property type="entry name" value="Alkaline Phosphatase, subunit A"/>
    <property type="match status" value="1"/>
</dbReference>
<feature type="transmembrane region" description="Helical" evidence="14">
    <location>
        <begin position="606"/>
        <end position="627"/>
    </location>
</feature>
<keyword evidence="7 14" id="KW-0812">Transmembrane</keyword>
<feature type="transmembrane region" description="Helical" evidence="14">
    <location>
        <begin position="16"/>
        <end position="38"/>
    </location>
</feature>
<dbReference type="InterPro" id="IPR017852">
    <property type="entry name" value="GPI_EtnP_transferase_1_C"/>
</dbReference>
<evidence type="ECO:0000313" key="17">
    <source>
        <dbReference type="Proteomes" id="UP001153365"/>
    </source>
</evidence>
<evidence type="ECO:0000256" key="10">
    <source>
        <dbReference type="ARBA" id="ARBA00023136"/>
    </source>
</evidence>
<evidence type="ECO:0000256" key="6">
    <source>
        <dbReference type="ARBA" id="ARBA00022679"/>
    </source>
</evidence>
<keyword evidence="5 14" id="KW-0337">GPI-anchor biosynthesis</keyword>